<evidence type="ECO:0000313" key="1">
    <source>
        <dbReference type="EMBL" id="MSA94820.1"/>
    </source>
</evidence>
<accession>A0A7K0IBB4</accession>
<dbReference type="Proteomes" id="UP000462865">
    <property type="component" value="Unassembled WGS sequence"/>
</dbReference>
<dbReference type="EMBL" id="WKZA01000024">
    <property type="protein sequence ID" value="MSA94820.1"/>
    <property type="molecule type" value="Genomic_DNA"/>
</dbReference>
<protein>
    <submittedName>
        <fullName evidence="1">DGQHR domain-containing protein</fullName>
    </submittedName>
</protein>
<proteinExistence type="predicted"/>
<sequence length="436" mass="50132">MIDGQHRLYGYASLNDHHLDQNIMVVAFEELDPTEEANLFVTINHEQKSVPKNLLDDLEGDLKWGSKKPSERIGAVASRLLSVLNEDLGEPLYGRITQQGITSTDSTCLTIPELKNGLRKSGLIGTSMRNNKEYLPGPLCGETDALTLERAREVLNGFFDLIRSANPEIWDAGRGGLLCTNISLQGYMLFLSSVISYWENKTNSNARELEPLDLLLKVNTYLDPIRGWLAKANFRKMNERFKIQYGSGAPSTYFYKLCQLVNPEYDDFCPTGYLEWLESQSAEKIAEADKQIKEISIIVNRIVFDTLKEVYGEEVSGYWHEGVKDKTIMSSAYQKSLDEPNRGLALENYVEFIEHKKIIERKENWPLFKEYFDIPELGEKGKTKNLKWMEKINELRRIPAHPTESRNYRKDDFEYIEYVYQKLITKTSIDFRGSTA</sequence>
<dbReference type="NCBIfam" id="TIGR03187">
    <property type="entry name" value="DGQHR"/>
    <property type="match status" value="1"/>
</dbReference>
<gene>
    <name evidence="1" type="ORF">GKG38_07060</name>
</gene>
<dbReference type="InterPro" id="IPR017601">
    <property type="entry name" value="DGQHR-contain_dom"/>
</dbReference>
<comment type="caution">
    <text evidence="1">The sequence shown here is derived from an EMBL/GenBank/DDBJ whole genome shotgun (WGS) entry which is preliminary data.</text>
</comment>
<organism evidence="1 2">
    <name type="scientific">Gordonibacter urolithinfaciens</name>
    <dbReference type="NCBI Taxonomy" id="1335613"/>
    <lineage>
        <taxon>Bacteria</taxon>
        <taxon>Bacillati</taxon>
        <taxon>Actinomycetota</taxon>
        <taxon>Coriobacteriia</taxon>
        <taxon>Eggerthellales</taxon>
        <taxon>Eggerthellaceae</taxon>
        <taxon>Gordonibacter</taxon>
    </lineage>
</organism>
<dbReference type="RefSeq" id="WP_338323718.1">
    <property type="nucleotide sequence ID" value="NZ_WKZA01000024.1"/>
</dbReference>
<evidence type="ECO:0000313" key="2">
    <source>
        <dbReference type="Proteomes" id="UP000462865"/>
    </source>
</evidence>
<dbReference type="AlphaFoldDB" id="A0A7K0IBB4"/>
<reference evidence="1 2" key="1">
    <citation type="journal article" date="2019" name="Nat. Med.">
        <title>A library of human gut bacterial isolates paired with longitudinal multiomics data enables mechanistic microbiome research.</title>
        <authorList>
            <person name="Poyet M."/>
            <person name="Groussin M."/>
            <person name="Gibbons S.M."/>
            <person name="Avila-Pacheco J."/>
            <person name="Jiang X."/>
            <person name="Kearney S.M."/>
            <person name="Perrotta A.R."/>
            <person name="Berdy B."/>
            <person name="Zhao S."/>
            <person name="Lieberman T.D."/>
            <person name="Swanson P.K."/>
            <person name="Smith M."/>
            <person name="Roesemann S."/>
            <person name="Alexander J.E."/>
            <person name="Rich S.A."/>
            <person name="Livny J."/>
            <person name="Vlamakis H."/>
            <person name="Clish C."/>
            <person name="Bullock K."/>
            <person name="Deik A."/>
            <person name="Scott J."/>
            <person name="Pierce K.A."/>
            <person name="Xavier R.J."/>
            <person name="Alm E.J."/>
        </authorList>
    </citation>
    <scope>NUCLEOTIDE SEQUENCE [LARGE SCALE GENOMIC DNA]</scope>
    <source>
        <strain evidence="1 2">BIOML-A1</strain>
    </source>
</reference>
<name>A0A7K0IBB4_9ACTN</name>